<keyword evidence="6" id="KW-1185">Reference proteome</keyword>
<dbReference type="Pfam" id="PF03214">
    <property type="entry name" value="RGP"/>
    <property type="match status" value="2"/>
</dbReference>
<dbReference type="Proteomes" id="UP000886885">
    <property type="component" value="Chromosome 15D"/>
</dbReference>
<reference evidence="5" key="1">
    <citation type="journal article" date="2020" name="bioRxiv">
        <title>Hybrid origin of Populus tomentosa Carr. identified through genome sequencing and phylogenomic analysis.</title>
        <authorList>
            <person name="An X."/>
            <person name="Gao K."/>
            <person name="Chen Z."/>
            <person name="Li J."/>
            <person name="Yang X."/>
            <person name="Yang X."/>
            <person name="Zhou J."/>
            <person name="Guo T."/>
            <person name="Zhao T."/>
            <person name="Huang S."/>
            <person name="Miao D."/>
            <person name="Khan W.U."/>
            <person name="Rao P."/>
            <person name="Ye M."/>
            <person name="Lei B."/>
            <person name="Liao W."/>
            <person name="Wang J."/>
            <person name="Ji L."/>
            <person name="Li Y."/>
            <person name="Guo B."/>
            <person name="Mustafa N.S."/>
            <person name="Li S."/>
            <person name="Yun Q."/>
            <person name="Keller S.R."/>
            <person name="Mao J."/>
            <person name="Zhang R."/>
            <person name="Strauss S.H."/>
        </authorList>
    </citation>
    <scope>NUCLEOTIDE SEQUENCE</scope>
    <source>
        <strain evidence="5">GM15</strain>
        <tissue evidence="5">Leaf</tissue>
    </source>
</reference>
<dbReference type="GO" id="GO:0052691">
    <property type="term" value="F:UDP-arabinopyranose mutase activity"/>
    <property type="evidence" value="ECO:0007669"/>
    <property type="project" value="TreeGrafter"/>
</dbReference>
<evidence type="ECO:0000313" key="6">
    <source>
        <dbReference type="Proteomes" id="UP000886885"/>
    </source>
</evidence>
<protein>
    <submittedName>
        <fullName evidence="5">Uncharacterized protein</fullName>
    </submittedName>
</protein>
<accession>A0A8X7Y8M6</accession>
<dbReference type="EMBL" id="JAAWWB010000030">
    <property type="protein sequence ID" value="KAG6746189.1"/>
    <property type="molecule type" value="Genomic_DNA"/>
</dbReference>
<dbReference type="GO" id="GO:0009505">
    <property type="term" value="C:plant-type cell wall"/>
    <property type="evidence" value="ECO:0007669"/>
    <property type="project" value="TreeGrafter"/>
</dbReference>
<dbReference type="InterPro" id="IPR037595">
    <property type="entry name" value="RGP_fam"/>
</dbReference>
<dbReference type="GO" id="GO:0005829">
    <property type="term" value="C:cytosol"/>
    <property type="evidence" value="ECO:0007669"/>
    <property type="project" value="TreeGrafter"/>
</dbReference>
<comment type="similarity">
    <text evidence="2">Belongs to the RGP family.</text>
</comment>
<evidence type="ECO:0000256" key="3">
    <source>
        <dbReference type="ARBA" id="ARBA00023034"/>
    </source>
</evidence>
<dbReference type="GO" id="GO:0005794">
    <property type="term" value="C:Golgi apparatus"/>
    <property type="evidence" value="ECO:0007669"/>
    <property type="project" value="UniProtKB-SubCell"/>
</dbReference>
<dbReference type="GO" id="GO:0033356">
    <property type="term" value="P:UDP-L-arabinose metabolic process"/>
    <property type="evidence" value="ECO:0007669"/>
    <property type="project" value="TreeGrafter"/>
</dbReference>
<evidence type="ECO:0000313" key="5">
    <source>
        <dbReference type="EMBL" id="KAG6746189.1"/>
    </source>
</evidence>
<keyword evidence="3" id="KW-0333">Golgi apparatus</keyword>
<keyword evidence="4" id="KW-0961">Cell wall biogenesis/degradation</keyword>
<dbReference type="GO" id="GO:0071669">
    <property type="term" value="P:plant-type cell wall organization or biogenesis"/>
    <property type="evidence" value="ECO:0007669"/>
    <property type="project" value="TreeGrafter"/>
</dbReference>
<dbReference type="GO" id="GO:0071555">
    <property type="term" value="P:cell wall organization"/>
    <property type="evidence" value="ECO:0007669"/>
    <property type="project" value="UniProtKB-KW"/>
</dbReference>
<evidence type="ECO:0000256" key="4">
    <source>
        <dbReference type="ARBA" id="ARBA00023316"/>
    </source>
</evidence>
<dbReference type="AlphaFoldDB" id="A0A8X7Y8M6"/>
<name>A0A8X7Y8M6_POPTO</name>
<comment type="caution">
    <text evidence="5">The sequence shown here is derived from an EMBL/GenBank/DDBJ whole genome shotgun (WGS) entry which is preliminary data.</text>
</comment>
<evidence type="ECO:0000256" key="2">
    <source>
        <dbReference type="ARBA" id="ARBA00008986"/>
    </source>
</evidence>
<dbReference type="PANTHER" id="PTHR31682:SF45">
    <property type="entry name" value="UDP-ARABINOPYRANOSE MUTASE"/>
    <property type="match status" value="1"/>
</dbReference>
<organism evidence="5 6">
    <name type="scientific">Populus tomentosa</name>
    <name type="common">Chinese white poplar</name>
    <dbReference type="NCBI Taxonomy" id="118781"/>
    <lineage>
        <taxon>Eukaryota</taxon>
        <taxon>Viridiplantae</taxon>
        <taxon>Streptophyta</taxon>
        <taxon>Embryophyta</taxon>
        <taxon>Tracheophyta</taxon>
        <taxon>Spermatophyta</taxon>
        <taxon>Magnoliopsida</taxon>
        <taxon>eudicotyledons</taxon>
        <taxon>Gunneridae</taxon>
        <taxon>Pentapetalae</taxon>
        <taxon>rosids</taxon>
        <taxon>fabids</taxon>
        <taxon>Malpighiales</taxon>
        <taxon>Salicaceae</taxon>
        <taxon>Saliceae</taxon>
        <taxon>Populus</taxon>
    </lineage>
</organism>
<gene>
    <name evidence="5" type="ORF">POTOM_050712</name>
</gene>
<dbReference type="PANTHER" id="PTHR31682">
    <property type="entry name" value="UDP-ARABINOSE MUTASE"/>
    <property type="match status" value="1"/>
</dbReference>
<dbReference type="OrthoDB" id="1020896at2759"/>
<sequence length="308" mass="34245">MILVKAPDSSPSLVKTNLSLKDSACRCFGFLVSKRKYIFTIDDDCFVSSYFCLAFVFRHYREQGNLLTPSTPFFFNTLYDLLGEGVDFARGYPFSLRGGVPAAISHGLCLNIPDYDPPTQLFKPLERNTRYVDAVLTIPKGTLFPTCGMNLAFDRELIGPAIYLIWTHGLAGVPRNTRSYTGRKISSHSSNLLSCQKSAEPYSNATMVHELSKMVKEKPGPVDPCFQKLGDAMVTWIEAWDEHNSPAQEAAAPVIGVEKSWVLSLVLRDSISFNLRENFISLTVLVGCDFLYPVPLCFASFLSCFGSL</sequence>
<evidence type="ECO:0000256" key="1">
    <source>
        <dbReference type="ARBA" id="ARBA00004555"/>
    </source>
</evidence>
<comment type="subcellular location">
    <subcellularLocation>
        <location evidence="1">Golgi apparatus</location>
    </subcellularLocation>
</comment>
<proteinExistence type="inferred from homology"/>